<evidence type="ECO:0000313" key="1">
    <source>
        <dbReference type="EMBL" id="KAH6651306.1"/>
    </source>
</evidence>
<keyword evidence="2" id="KW-1185">Reference proteome</keyword>
<sequence length="732" mass="83059">MAPGAISEASSAAVEETRQRIEVVSINGKKVDDAVNGTNGVNDEKPVNGDSQTEKKDDKDETAVEAKTVDEAKADGEKDTKDETTDEPEDQTMKCEIKHLDRRYDDDDEAYFAERKTEVEKPKQKDWWRLFAFCMVRTYDSDNELEGTSLYVNPQPLRQLLFDVIGNYPGNPIDVNDVQIEAPYRSLFYYRTKLETVGLERFAEDEESLEHLKLLLNWIKTHFELDIAAYERCTSQPHKVIAYDRLWTIFPPGTIAYCKLLSQNRAFRVNDTYYDASELSPCMGLRSDFVDFDGERLGTRNIELAVPKYQGTRELSDLAAIPLDLIDDASDLREELLARGRKFEAHVGQHFVQYDGIAIKKTPEGYARFTVNGRVMIDCKTYHRLEPNDSFVAKNFNNDSAKMERSRKRALGHLTFAGADGERKFEKLSEENLILTNATVRGYSFTTKRFLEFFVEDISEIEWNTKCFDDLVLDAAIKKTVQALVSTHSKKRETFDDIVKGKGMGLVCVLHGPPGVGKTLTAECVAEFVKRPLYMVSSGDLGTNSADLDRNLTRIMDMTATWRAVLLIDEADVFLERRSLHDMHRNAMVSVFLRVLEYYSGILFLTTNRVTTFDDAFKSRIHIPIRYTDLSIDSRRQIWRNFCRMVPGGVDIDDKGLSTLADTDLNGRQIKNAIKAAESLAAFDGAKLDLNQLLQITKIQAMFESDLTNLSGVDYTAPGSSKKDADSRNMFL</sequence>
<reference evidence="1 2" key="1">
    <citation type="journal article" date="2021" name="Nat. Commun.">
        <title>Genetic determinants of endophytism in the Arabidopsis root mycobiome.</title>
        <authorList>
            <person name="Mesny F."/>
            <person name="Miyauchi S."/>
            <person name="Thiergart T."/>
            <person name="Pickel B."/>
            <person name="Atanasova L."/>
            <person name="Karlsson M."/>
            <person name="Huettel B."/>
            <person name="Barry K.W."/>
            <person name="Haridas S."/>
            <person name="Chen C."/>
            <person name="Bauer D."/>
            <person name="Andreopoulos W."/>
            <person name="Pangilinan J."/>
            <person name="LaButti K."/>
            <person name="Riley R."/>
            <person name="Lipzen A."/>
            <person name="Clum A."/>
            <person name="Drula E."/>
            <person name="Henrissat B."/>
            <person name="Kohler A."/>
            <person name="Grigoriev I.V."/>
            <person name="Martin F.M."/>
            <person name="Hacquard S."/>
        </authorList>
    </citation>
    <scope>NUCLEOTIDE SEQUENCE [LARGE SCALE GENOMIC DNA]</scope>
    <source>
        <strain evidence="1 2">MPI-SDFR-AT-0079</strain>
    </source>
</reference>
<accession>A0ACB7PQC2</accession>
<organism evidence="1 2">
    <name type="scientific">Chaetomium tenue</name>
    <dbReference type="NCBI Taxonomy" id="1854479"/>
    <lineage>
        <taxon>Eukaryota</taxon>
        <taxon>Fungi</taxon>
        <taxon>Dikarya</taxon>
        <taxon>Ascomycota</taxon>
        <taxon>Pezizomycotina</taxon>
        <taxon>Sordariomycetes</taxon>
        <taxon>Sordariomycetidae</taxon>
        <taxon>Sordariales</taxon>
        <taxon>Chaetomiaceae</taxon>
        <taxon>Chaetomium</taxon>
    </lineage>
</organism>
<gene>
    <name evidence="1" type="ORF">F5144DRAFT_480863</name>
</gene>
<dbReference type="Proteomes" id="UP000724584">
    <property type="component" value="Unassembled WGS sequence"/>
</dbReference>
<proteinExistence type="predicted"/>
<comment type="caution">
    <text evidence="1">The sequence shown here is derived from an EMBL/GenBank/DDBJ whole genome shotgun (WGS) entry which is preliminary data.</text>
</comment>
<name>A0ACB7PQC2_9PEZI</name>
<keyword evidence="1" id="KW-0378">Hydrolase</keyword>
<evidence type="ECO:0000313" key="2">
    <source>
        <dbReference type="Proteomes" id="UP000724584"/>
    </source>
</evidence>
<protein>
    <submittedName>
        <fullName evidence="1">P-loop containing nucleoside triphosphate hydrolase protein</fullName>
    </submittedName>
</protein>
<dbReference type="EMBL" id="JAGIZQ010000001">
    <property type="protein sequence ID" value="KAH6651306.1"/>
    <property type="molecule type" value="Genomic_DNA"/>
</dbReference>